<name>X1R404_9ZZZZ</name>
<gene>
    <name evidence="1" type="ORF">S06H3_54369</name>
</gene>
<organism evidence="1">
    <name type="scientific">marine sediment metagenome</name>
    <dbReference type="NCBI Taxonomy" id="412755"/>
    <lineage>
        <taxon>unclassified sequences</taxon>
        <taxon>metagenomes</taxon>
        <taxon>ecological metagenomes</taxon>
    </lineage>
</organism>
<proteinExistence type="predicted"/>
<accession>X1R404</accession>
<feature type="non-terminal residue" evidence="1">
    <location>
        <position position="1"/>
    </location>
</feature>
<evidence type="ECO:0000313" key="1">
    <source>
        <dbReference type="EMBL" id="GAI50324.1"/>
    </source>
</evidence>
<protein>
    <submittedName>
        <fullName evidence="1">Uncharacterized protein</fullName>
    </submittedName>
</protein>
<dbReference type="AlphaFoldDB" id="X1R404"/>
<reference evidence="1" key="1">
    <citation type="journal article" date="2014" name="Front. Microbiol.">
        <title>High frequency of phylogenetically diverse reductive dehalogenase-homologous genes in deep subseafloor sedimentary metagenomes.</title>
        <authorList>
            <person name="Kawai M."/>
            <person name="Futagami T."/>
            <person name="Toyoda A."/>
            <person name="Takaki Y."/>
            <person name="Nishi S."/>
            <person name="Hori S."/>
            <person name="Arai W."/>
            <person name="Tsubouchi T."/>
            <person name="Morono Y."/>
            <person name="Uchiyama I."/>
            <person name="Ito T."/>
            <person name="Fujiyama A."/>
            <person name="Inagaki F."/>
            <person name="Takami H."/>
        </authorList>
    </citation>
    <scope>NUCLEOTIDE SEQUENCE</scope>
    <source>
        <strain evidence="1">Expedition CK06-06</strain>
    </source>
</reference>
<sequence length="70" mass="8165">LLAKFEQGERLKNPAKQVNDEDYIAELRSKSYIEHGTDLECMVCHDKFDQLISGTCEVCFRKWALSTKKR</sequence>
<dbReference type="EMBL" id="BARV01034760">
    <property type="protein sequence ID" value="GAI50324.1"/>
    <property type="molecule type" value="Genomic_DNA"/>
</dbReference>
<comment type="caution">
    <text evidence="1">The sequence shown here is derived from an EMBL/GenBank/DDBJ whole genome shotgun (WGS) entry which is preliminary data.</text>
</comment>